<dbReference type="WBParaSite" id="Gr19_v10_g15372.t1">
    <property type="protein sequence ID" value="Gr19_v10_g15372.t1"/>
    <property type="gene ID" value="Gr19_v10_g15372"/>
</dbReference>
<sequence length="269" mass="29019">MKKIAASFLLFVIAVHLLGCTGLECKIGFVYNNTIGTCPADSTHCMAVTCTRAASATAYGYAYIAWSCESIRADVACANNTVKSHEAENITNVQCRCYYGKKLKNLSNVQYELPPVPESKTLNCKKGEFDSKEYGSSLSGVCNDEDNYCFMASCAKGNEHVKMQWGCWPNTSCAAISAEAGSSVNAAVTCDKTHDDHGKTDDDCHEESFGTKAEKLFATSEGPTTTNETEANRGPRPNFATFFKVPIVMLGGIFICAHSVLIGHHLNAA</sequence>
<protein>
    <submittedName>
        <fullName evidence="4">Uncharacterized protein</fullName>
    </submittedName>
</protein>
<dbReference type="AlphaFoldDB" id="A0A914HAR4"/>
<keyword evidence="2" id="KW-0732">Signal</keyword>
<accession>A0A914HAR4</accession>
<evidence type="ECO:0000256" key="2">
    <source>
        <dbReference type="SAM" id="SignalP"/>
    </source>
</evidence>
<dbReference type="Proteomes" id="UP000887572">
    <property type="component" value="Unplaced"/>
</dbReference>
<reference evidence="4" key="1">
    <citation type="submission" date="2022-11" db="UniProtKB">
        <authorList>
            <consortium name="WormBaseParasite"/>
        </authorList>
    </citation>
    <scope>IDENTIFICATION</scope>
</reference>
<evidence type="ECO:0000256" key="1">
    <source>
        <dbReference type="SAM" id="MobiDB-lite"/>
    </source>
</evidence>
<proteinExistence type="predicted"/>
<keyword evidence="3" id="KW-1185">Reference proteome</keyword>
<feature type="region of interest" description="Disordered" evidence="1">
    <location>
        <begin position="215"/>
        <end position="235"/>
    </location>
</feature>
<organism evidence="3 4">
    <name type="scientific">Globodera rostochiensis</name>
    <name type="common">Golden nematode worm</name>
    <name type="synonym">Heterodera rostochiensis</name>
    <dbReference type="NCBI Taxonomy" id="31243"/>
    <lineage>
        <taxon>Eukaryota</taxon>
        <taxon>Metazoa</taxon>
        <taxon>Ecdysozoa</taxon>
        <taxon>Nematoda</taxon>
        <taxon>Chromadorea</taxon>
        <taxon>Rhabditida</taxon>
        <taxon>Tylenchina</taxon>
        <taxon>Tylenchomorpha</taxon>
        <taxon>Tylenchoidea</taxon>
        <taxon>Heteroderidae</taxon>
        <taxon>Heteroderinae</taxon>
        <taxon>Globodera</taxon>
    </lineage>
</organism>
<feature type="chain" id="PRO_5037631799" evidence="2">
    <location>
        <begin position="23"/>
        <end position="269"/>
    </location>
</feature>
<feature type="signal peptide" evidence="2">
    <location>
        <begin position="1"/>
        <end position="22"/>
    </location>
</feature>
<name>A0A914HAR4_GLORO</name>
<evidence type="ECO:0000313" key="4">
    <source>
        <dbReference type="WBParaSite" id="Gr19_v10_g15372.t1"/>
    </source>
</evidence>
<evidence type="ECO:0000313" key="3">
    <source>
        <dbReference type="Proteomes" id="UP000887572"/>
    </source>
</evidence>